<dbReference type="OrthoDB" id="5369347at2759"/>
<feature type="non-terminal residue" evidence="1">
    <location>
        <position position="1"/>
    </location>
</feature>
<evidence type="ECO:0000313" key="2">
    <source>
        <dbReference type="Proteomes" id="UP000799753"/>
    </source>
</evidence>
<reference evidence="1" key="1">
    <citation type="journal article" date="2020" name="Stud. Mycol.">
        <title>101 Dothideomycetes genomes: a test case for predicting lifestyles and emergence of pathogens.</title>
        <authorList>
            <person name="Haridas S."/>
            <person name="Albert R."/>
            <person name="Binder M."/>
            <person name="Bloem J."/>
            <person name="Labutti K."/>
            <person name="Salamov A."/>
            <person name="Andreopoulos B."/>
            <person name="Baker S."/>
            <person name="Barry K."/>
            <person name="Bills G."/>
            <person name="Bluhm B."/>
            <person name="Cannon C."/>
            <person name="Castanera R."/>
            <person name="Culley D."/>
            <person name="Daum C."/>
            <person name="Ezra D."/>
            <person name="Gonzalez J."/>
            <person name="Henrissat B."/>
            <person name="Kuo A."/>
            <person name="Liang C."/>
            <person name="Lipzen A."/>
            <person name="Lutzoni F."/>
            <person name="Magnuson J."/>
            <person name="Mondo S."/>
            <person name="Nolan M."/>
            <person name="Ohm R."/>
            <person name="Pangilinan J."/>
            <person name="Park H.-J."/>
            <person name="Ramirez L."/>
            <person name="Alfaro M."/>
            <person name="Sun H."/>
            <person name="Tritt A."/>
            <person name="Yoshinaga Y."/>
            <person name="Zwiers L.-H."/>
            <person name="Turgeon B."/>
            <person name="Goodwin S."/>
            <person name="Spatafora J."/>
            <person name="Crous P."/>
            <person name="Grigoriev I."/>
        </authorList>
    </citation>
    <scope>NUCLEOTIDE SEQUENCE</scope>
    <source>
        <strain evidence="1">CBS 473.64</strain>
    </source>
</reference>
<dbReference type="AlphaFoldDB" id="A0A6A6RG72"/>
<protein>
    <submittedName>
        <fullName evidence="1">Uncharacterized protein</fullName>
    </submittedName>
</protein>
<name>A0A6A6RG72_9PLEO</name>
<gene>
    <name evidence="1" type="ORF">P280DRAFT_413746</name>
</gene>
<sequence length="83" mass="9514">IKDTIGLTLFTLLNSKENIERLVYLQCYVIIKTLFNLSKQYVFSNKALKNLALDLGYICSLYAAGRGKNFLKVVCKFSYLHSK</sequence>
<dbReference type="Proteomes" id="UP000799753">
    <property type="component" value="Unassembled WGS sequence"/>
</dbReference>
<keyword evidence="2" id="KW-1185">Reference proteome</keyword>
<accession>A0A6A6RG72</accession>
<dbReference type="EMBL" id="MU006826">
    <property type="protein sequence ID" value="KAF2634459.1"/>
    <property type="molecule type" value="Genomic_DNA"/>
</dbReference>
<organism evidence="1 2">
    <name type="scientific">Massarina eburnea CBS 473.64</name>
    <dbReference type="NCBI Taxonomy" id="1395130"/>
    <lineage>
        <taxon>Eukaryota</taxon>
        <taxon>Fungi</taxon>
        <taxon>Dikarya</taxon>
        <taxon>Ascomycota</taxon>
        <taxon>Pezizomycotina</taxon>
        <taxon>Dothideomycetes</taxon>
        <taxon>Pleosporomycetidae</taxon>
        <taxon>Pleosporales</taxon>
        <taxon>Massarineae</taxon>
        <taxon>Massarinaceae</taxon>
        <taxon>Massarina</taxon>
    </lineage>
</organism>
<proteinExistence type="predicted"/>
<evidence type="ECO:0000313" key="1">
    <source>
        <dbReference type="EMBL" id="KAF2634459.1"/>
    </source>
</evidence>